<evidence type="ECO:0000256" key="2">
    <source>
        <dbReference type="PROSITE-ProRule" id="PRU00335"/>
    </source>
</evidence>
<gene>
    <name evidence="4" type="ORF">HYG85_18360</name>
</gene>
<dbReference type="KEGG" id="vgu:HYG85_18360"/>
<evidence type="ECO:0000313" key="4">
    <source>
        <dbReference type="EMBL" id="QUH30775.1"/>
    </source>
</evidence>
<dbReference type="AlphaFoldDB" id="A0A8J8SDR4"/>
<dbReference type="InterPro" id="IPR001647">
    <property type="entry name" value="HTH_TetR"/>
</dbReference>
<proteinExistence type="predicted"/>
<organism evidence="4 5">
    <name type="scientific">Vallitalea guaymasensis</name>
    <dbReference type="NCBI Taxonomy" id="1185412"/>
    <lineage>
        <taxon>Bacteria</taxon>
        <taxon>Bacillati</taxon>
        <taxon>Bacillota</taxon>
        <taxon>Clostridia</taxon>
        <taxon>Lachnospirales</taxon>
        <taxon>Vallitaleaceae</taxon>
        <taxon>Vallitalea</taxon>
    </lineage>
</organism>
<keyword evidence="5" id="KW-1185">Reference proteome</keyword>
<dbReference type="Proteomes" id="UP000677305">
    <property type="component" value="Chromosome"/>
</dbReference>
<keyword evidence="1 2" id="KW-0238">DNA-binding</keyword>
<name>A0A8J8SDR4_9FIRM</name>
<dbReference type="EMBL" id="CP058561">
    <property type="protein sequence ID" value="QUH30775.1"/>
    <property type="molecule type" value="Genomic_DNA"/>
</dbReference>
<dbReference type="PROSITE" id="PS50977">
    <property type="entry name" value="HTH_TETR_2"/>
    <property type="match status" value="1"/>
</dbReference>
<dbReference type="RefSeq" id="WP_212690900.1">
    <property type="nucleotide sequence ID" value="NZ_CP058561.1"/>
</dbReference>
<feature type="domain" description="HTH tetR-type" evidence="3">
    <location>
        <begin position="4"/>
        <end position="64"/>
    </location>
</feature>
<protein>
    <submittedName>
        <fullName evidence="4">TetR/AcrR family transcriptional regulator</fullName>
    </submittedName>
</protein>
<evidence type="ECO:0000256" key="1">
    <source>
        <dbReference type="ARBA" id="ARBA00023125"/>
    </source>
</evidence>
<dbReference type="GO" id="GO:0003677">
    <property type="term" value="F:DNA binding"/>
    <property type="evidence" value="ECO:0007669"/>
    <property type="project" value="UniProtKB-UniRule"/>
</dbReference>
<accession>A0A8J8SDR4</accession>
<dbReference type="Pfam" id="PF00440">
    <property type="entry name" value="TetR_N"/>
    <property type="match status" value="1"/>
</dbReference>
<feature type="DNA-binding region" description="H-T-H motif" evidence="2">
    <location>
        <begin position="27"/>
        <end position="46"/>
    </location>
</feature>
<evidence type="ECO:0000259" key="3">
    <source>
        <dbReference type="PROSITE" id="PS50977"/>
    </source>
</evidence>
<sequence>MIKINTRQKLLKATMELVNEFGLHNTPTSKIAKSAGFSEATIYKNFSSKDELIIEVYLEIKADLNQAFSVGVDHSIAFEERTKKALTNYLNYFLSHPDELMYFLQFSNSFYMNKVVHEMGKTKLEYVNQYITENIEKGYIKNMPFAFYEAFVNAPILEVARACHMGGLEISNELREMVITNVIDIMLVNK</sequence>
<dbReference type="InterPro" id="IPR009057">
    <property type="entry name" value="Homeodomain-like_sf"/>
</dbReference>
<dbReference type="SUPFAM" id="SSF46689">
    <property type="entry name" value="Homeodomain-like"/>
    <property type="match status" value="1"/>
</dbReference>
<evidence type="ECO:0000313" key="5">
    <source>
        <dbReference type="Proteomes" id="UP000677305"/>
    </source>
</evidence>
<dbReference type="PANTHER" id="PTHR43479:SF11">
    <property type="entry name" value="ACREF_ENVCD OPERON REPRESSOR-RELATED"/>
    <property type="match status" value="1"/>
</dbReference>
<dbReference type="Gene3D" id="1.10.357.10">
    <property type="entry name" value="Tetracycline Repressor, domain 2"/>
    <property type="match status" value="1"/>
</dbReference>
<dbReference type="PANTHER" id="PTHR43479">
    <property type="entry name" value="ACREF/ENVCD OPERON REPRESSOR-RELATED"/>
    <property type="match status" value="1"/>
</dbReference>
<dbReference type="InterPro" id="IPR050624">
    <property type="entry name" value="HTH-type_Tx_Regulator"/>
</dbReference>
<dbReference type="PRINTS" id="PR00455">
    <property type="entry name" value="HTHTETR"/>
</dbReference>
<reference evidence="4 5" key="1">
    <citation type="submission" date="2020-07" db="EMBL/GenBank/DDBJ databases">
        <title>Vallitalea guaymasensis genome.</title>
        <authorList>
            <person name="Postec A."/>
        </authorList>
    </citation>
    <scope>NUCLEOTIDE SEQUENCE [LARGE SCALE GENOMIC DNA]</scope>
    <source>
        <strain evidence="4 5">Ra1766G1</strain>
    </source>
</reference>